<dbReference type="PROSITE" id="PS50026">
    <property type="entry name" value="EGF_3"/>
    <property type="match status" value="1"/>
</dbReference>
<evidence type="ECO:0000313" key="12">
    <source>
        <dbReference type="Proteomes" id="UP000019118"/>
    </source>
</evidence>
<dbReference type="KEGG" id="dpa:109538004"/>
<dbReference type="Gene3D" id="2.60.120.200">
    <property type="match status" value="2"/>
</dbReference>
<feature type="repeat" description="CSPG" evidence="6">
    <location>
        <begin position="1249"/>
        <end position="1345"/>
    </location>
</feature>
<dbReference type="InterPro" id="IPR051561">
    <property type="entry name" value="FRAS1_ECM"/>
</dbReference>
<reference evidence="12" key="1">
    <citation type="journal article" date="2013" name="Genome Biol.">
        <title>Draft genome of the mountain pine beetle, Dendroctonus ponderosae Hopkins, a major forest pest.</title>
        <authorList>
            <person name="Keeling C.I."/>
            <person name="Yuen M.M."/>
            <person name="Liao N.Y."/>
            <person name="Docking T.R."/>
            <person name="Chan S.K."/>
            <person name="Taylor G.A."/>
            <person name="Palmquist D.L."/>
            <person name="Jackman S.D."/>
            <person name="Nguyen A."/>
            <person name="Li M."/>
            <person name="Henderson H."/>
            <person name="Janes J.K."/>
            <person name="Zhao Y."/>
            <person name="Pandoh P."/>
            <person name="Moore R."/>
            <person name="Sperling F.A."/>
            <person name="Huber D.P."/>
            <person name="Birol I."/>
            <person name="Jones S.J."/>
            <person name="Bohlmann J."/>
        </authorList>
    </citation>
    <scope>NUCLEOTIDE SEQUENCE</scope>
</reference>
<keyword evidence="1 8" id="KW-0732">Signal</keyword>
<dbReference type="GeneID" id="109538004"/>
<keyword evidence="2" id="KW-0677">Repeat</keyword>
<name>A0AAR5PHR6_DENPD</name>
<feature type="repeat" description="CSPG" evidence="6">
    <location>
        <begin position="1475"/>
        <end position="1565"/>
    </location>
</feature>
<evidence type="ECO:0008006" key="13">
    <source>
        <dbReference type="Google" id="ProtNLM"/>
    </source>
</evidence>
<dbReference type="PROSITE" id="PS51854">
    <property type="entry name" value="CSPG"/>
    <property type="match status" value="7"/>
</dbReference>
<feature type="domain" description="Laminin G" evidence="9">
    <location>
        <begin position="207"/>
        <end position="382"/>
    </location>
</feature>
<proteinExistence type="predicted"/>
<dbReference type="CDD" id="cd00110">
    <property type="entry name" value="LamG"/>
    <property type="match status" value="2"/>
</dbReference>
<comment type="caution">
    <text evidence="5">Lacks conserved residue(s) required for the propagation of feature annotation.</text>
</comment>
<keyword evidence="7" id="KW-0812">Transmembrane</keyword>
<organism evidence="11 12">
    <name type="scientific">Dendroctonus ponderosae</name>
    <name type="common">Mountain pine beetle</name>
    <dbReference type="NCBI Taxonomy" id="77166"/>
    <lineage>
        <taxon>Eukaryota</taxon>
        <taxon>Metazoa</taxon>
        <taxon>Ecdysozoa</taxon>
        <taxon>Arthropoda</taxon>
        <taxon>Hexapoda</taxon>
        <taxon>Insecta</taxon>
        <taxon>Pterygota</taxon>
        <taxon>Neoptera</taxon>
        <taxon>Endopterygota</taxon>
        <taxon>Coleoptera</taxon>
        <taxon>Polyphaga</taxon>
        <taxon>Cucujiformia</taxon>
        <taxon>Curculionidae</taxon>
        <taxon>Scolytinae</taxon>
        <taxon>Dendroctonus</taxon>
    </lineage>
</organism>
<keyword evidence="7" id="KW-0472">Membrane</keyword>
<evidence type="ECO:0000259" key="9">
    <source>
        <dbReference type="PROSITE" id="PS50025"/>
    </source>
</evidence>
<feature type="repeat" description="CSPG" evidence="6">
    <location>
        <begin position="564"/>
        <end position="656"/>
    </location>
</feature>
<accession>A0AAR5PHR6</accession>
<feature type="transmembrane region" description="Helical" evidence="7">
    <location>
        <begin position="2188"/>
        <end position="2214"/>
    </location>
</feature>
<feature type="repeat" description="CSPG" evidence="6">
    <location>
        <begin position="440"/>
        <end position="533"/>
    </location>
</feature>
<dbReference type="SMART" id="SM00282">
    <property type="entry name" value="LamG"/>
    <property type="match status" value="2"/>
</dbReference>
<evidence type="ECO:0000256" key="6">
    <source>
        <dbReference type="PROSITE-ProRule" id="PRU01201"/>
    </source>
</evidence>
<dbReference type="Pfam" id="PF16184">
    <property type="entry name" value="Cadherin_3"/>
    <property type="match status" value="10"/>
</dbReference>
<keyword evidence="7" id="KW-1133">Transmembrane helix</keyword>
<evidence type="ECO:0000259" key="10">
    <source>
        <dbReference type="PROSITE" id="PS50026"/>
    </source>
</evidence>
<protein>
    <recommendedName>
        <fullName evidence="13">Laminin G domain-containing protein</fullName>
    </recommendedName>
</protein>
<dbReference type="InterPro" id="IPR013320">
    <property type="entry name" value="ConA-like_dom_sf"/>
</dbReference>
<feature type="domain" description="Laminin G" evidence="9">
    <location>
        <begin position="23"/>
        <end position="197"/>
    </location>
</feature>
<dbReference type="PANTHER" id="PTHR45739">
    <property type="entry name" value="MATRIX PROTEIN, PUTATIVE-RELATED"/>
    <property type="match status" value="1"/>
</dbReference>
<feature type="domain" description="EGF-like" evidence="10">
    <location>
        <begin position="384"/>
        <end position="420"/>
    </location>
</feature>
<sequence>MGSGLFLGALFCYLFPILLKAEHASFYGNSYISIPFEESKTSSEIYFKFKTRLADTLILLVAGVTDYCKVDLENGRIRVVVNLGSGEAELISHGNPKLNDFKWHDVTISRKDGNLSMAVDKARKIFSKIPGKHYELNIHYGLFVGDHRNKNNSDLFFGHIKTFRGCLSGLKYNDVAVLETARQRQSQATVEGITWNCAAEFEASFDQPISFVEDDAFLVIPQKTKFKDLSMKMEIKTIVSDGLIFFNPGTAKQDFLLLEVSNYSLSITVKVSEKTVKLSVPNKPVADGKWNQISFRLSSTTIELAMNEQVEFSRNLHASLIQLSEISYIGGLEVSRKFRATQKGCGLSCDLGYKGCIRSIYIMDTKRGLPDAQSSDGLLPGCVWSYPCLRHPCQPGATCSQRGLDSFQCRCQNNIDLSCVQRNYTESYSVFSRAASLATELELLSVEPLEVLESGTEIITTTTLHLVLDYKKYGIKDDGVTFTVQQGPEHGAVTVDSWPHKQTFSLLDVARDKVHYVHDGSEDRRDVIALSVSFSAADTFTLPVYLQGNFRFTIIVNVVPKNDAPVFDTSETKVLRVVQGAKKVITSDLFKTEDPDNTQSELVYRIISSEVGYFEHLRKLGAKVDSFTQEDVNKKKILFVHTSPDASDSYVSLEVSDGVEVSPVYKVRVSVTPQIWRLDRNTGLLLLHQTYQIITPYNLSYTSNVPNSDYNMLFKIVKKPSFGDVEVDRSANIWEPTKSINMWEPTDVFLNTDLKQHKVRYRHSIGEPQFDEFQFRTAVNKTQLYTFRLTFVECKLQQAASKVLELNSVWEAPIIPKSLLFETQPTKSSASITYQVIKYPQYGYLFFAVSKYRIKCLDNFTQEDVFSENIRYRLHQKAFSDVTDSAIFSVKSPGCGNSTANLTVKYYPSNEDKFKVQVNIKQLDVEEGMSAVVDRAHLYIHANFVSDLIFNVTSAPKNGMLQTINGDKIRNHTRSFAVQELNDNVIYYVHDGSETDHDSFKFMALSNTDETFQYVGQLQINVHLKNDHSPVRVVDKVFQVVVGGEKLLTDKDLKYIDLDIGTPTFGIIYTCREIPNGQFFNIKNIESNITEFTQEDLDNKTILFKHKGPEYAKVRLWVTDGQFHVNGILEIQASGPFIHIEMNKKIIVETKKSTILTTEHVHYSTNLHTSDSRVFYEISGGLAFGKIFDLKNQVLQHFTQEDINLGHIKYQNEDPSGDADEIGLKIRCKDAINVAQIGVLILPSSYWEPLQLNRLKKLTVEESTSALVTKDNLEVIQPNVPTSIITFHINERPQYGYLTILSESKNGSEILNVAAFSQSLLNENRVLYIQAGVNQSRDTIMFNVTNGLVWLNNIRLDIIIIPDFWYLGSNEIIVNEGGSMQISPTHLYVETEYFRSMQVTFKIIENFNHGCVQIYKQCSKTKSFTSNNLTTGTVEYQHDGSENLKDFATLIAQIGDKKSEKVKLLVIVVPVNDNAPKLVNNTGLEMWEGGTSVITNTMLAAIDNDKPKETLKYHVQSCWWGNVSLITDDKTPLNYFTQEFVDHGLIIFQHHNGSRARFIFNVSDGIHTTKDYLFEIKTKKVQMKLFTNKPLYIFPLQKKVITNNNLLTKNSDGRRMLYVITKPPTLGRLMMKSSMREYNSVVSNFTQQDIDNGTIYYEHLHPFLDLYANDSFVFTVTSYLAPSLENEIFRIDISVSSGGLDSYVQIPKIVVDEGGMTSVHLNISEVVTFLEMHAGFRSPVIHISAENPKHGRLFLQNDRDSGLMTFTQQQLESGQVFYEHDNSDTLSDVVIFSLYLVPGYIMLCNLTANITVNPINDQPFKLVTPAPSFSVVQGENHTISRQELCTEDADTPPKDIKYDLVNGPSSGRLLLMPNLEPVNHFTQADVDQNRLIYLHESAMLKDSFHLRIWDEKFKPEFTFFNIVVIPVNVTIKPGLPVQVRQGTNVGFLSDQNIFLETNTDADKIVYVVSKGPRHGVIFKENNQTTKFSQVDLFRNHVMYLQFDTTASNDSFTLTGQVAVGNLTFKYDVQLYVEVKPFMHIHECVVVAGKITKLTLSFLDATPLAKLTGSNPTYTINSIPSFCQIRKIIRRSGERRHVLDTLVKSFTHEEIQGGLIHLDIKNIEVPQKGISEKVVFTLMASIFQPAVGELKITIRPENNEIFTVLPEPSDPEGHEGDVLLTTPNITRDYILIGMYVIVTIVLAIVITTIVVIIIIKCKTMERDTSRKEEMAMGPLPRPPDRLLASPVKSLALTPPPAAPPQCKVTPLGVTEFDTPSPHVGYPYGVTDELPDDWSSVDNSSDQASKSIMLRRNQYWV</sequence>
<keyword evidence="3" id="KW-1015">Disulfide bond</keyword>
<evidence type="ECO:0000256" key="4">
    <source>
        <dbReference type="ARBA" id="ARBA00023180"/>
    </source>
</evidence>
<feature type="signal peptide" evidence="8">
    <location>
        <begin position="1"/>
        <end position="21"/>
    </location>
</feature>
<evidence type="ECO:0000256" key="3">
    <source>
        <dbReference type="ARBA" id="ARBA00023157"/>
    </source>
</evidence>
<keyword evidence="5" id="KW-0245">EGF-like domain</keyword>
<dbReference type="InterPro" id="IPR001791">
    <property type="entry name" value="Laminin_G"/>
</dbReference>
<feature type="repeat" description="CSPG" evidence="6">
    <location>
        <begin position="1582"/>
        <end position="1677"/>
    </location>
</feature>
<dbReference type="InterPro" id="IPR039005">
    <property type="entry name" value="CSPG_rpt"/>
</dbReference>
<dbReference type="PANTHER" id="PTHR45739:SF12">
    <property type="entry name" value="CHONDROITIN SULFATE PROTEOGLYCAN 4-LIKE ISOFORM X2"/>
    <property type="match status" value="1"/>
</dbReference>
<evidence type="ECO:0000256" key="5">
    <source>
        <dbReference type="PROSITE-ProRule" id="PRU00076"/>
    </source>
</evidence>
<feature type="chain" id="PRO_5043871184" description="Laminin G domain-containing protein" evidence="8">
    <location>
        <begin position="22"/>
        <end position="2315"/>
    </location>
</feature>
<feature type="repeat" description="CSPG" evidence="6">
    <location>
        <begin position="1820"/>
        <end position="1911"/>
    </location>
</feature>
<evidence type="ECO:0000256" key="1">
    <source>
        <dbReference type="ARBA" id="ARBA00022729"/>
    </source>
</evidence>
<dbReference type="GO" id="GO:0009653">
    <property type="term" value="P:anatomical structure morphogenesis"/>
    <property type="evidence" value="ECO:0007669"/>
    <property type="project" value="TreeGrafter"/>
</dbReference>
<feature type="repeat" description="CSPG" evidence="6">
    <location>
        <begin position="914"/>
        <end position="1005"/>
    </location>
</feature>
<keyword evidence="4" id="KW-0325">Glycoprotein</keyword>
<dbReference type="CTD" id="35104"/>
<dbReference type="PROSITE" id="PS50025">
    <property type="entry name" value="LAM_G_DOMAIN"/>
    <property type="match status" value="2"/>
</dbReference>
<evidence type="ECO:0000256" key="2">
    <source>
        <dbReference type="ARBA" id="ARBA00022737"/>
    </source>
</evidence>
<keyword evidence="12" id="KW-1185">Reference proteome</keyword>
<dbReference type="Proteomes" id="UP000019118">
    <property type="component" value="Unassembled WGS sequence"/>
</dbReference>
<dbReference type="Pfam" id="PF02210">
    <property type="entry name" value="Laminin_G_2"/>
    <property type="match status" value="2"/>
</dbReference>
<dbReference type="EnsemblMetazoa" id="XM_019905034.1">
    <property type="protein sequence ID" value="XP_019760593.1"/>
    <property type="gene ID" value="LOC109538004"/>
</dbReference>
<evidence type="ECO:0000256" key="7">
    <source>
        <dbReference type="SAM" id="Phobius"/>
    </source>
</evidence>
<dbReference type="SUPFAM" id="SSF49899">
    <property type="entry name" value="Concanavalin A-like lectins/glucanases"/>
    <property type="match status" value="2"/>
</dbReference>
<reference evidence="11" key="2">
    <citation type="submission" date="2024-08" db="UniProtKB">
        <authorList>
            <consortium name="EnsemblMetazoa"/>
        </authorList>
    </citation>
    <scope>IDENTIFICATION</scope>
</reference>
<dbReference type="InterPro" id="IPR000742">
    <property type="entry name" value="EGF"/>
</dbReference>
<evidence type="ECO:0000256" key="8">
    <source>
        <dbReference type="SAM" id="SignalP"/>
    </source>
</evidence>
<evidence type="ECO:0000313" key="11">
    <source>
        <dbReference type="EnsemblMetazoa" id="XP_019760593.1"/>
    </source>
</evidence>